<dbReference type="AlphaFoldDB" id="A0A7C5LAU0"/>
<dbReference type="InterPro" id="IPR036079">
    <property type="entry name" value="ATPase_csu/dsu_sf"/>
</dbReference>
<comment type="caution">
    <text evidence="4">The sequence shown here is derived from an EMBL/GenBank/DDBJ whole genome shotgun (WGS) entry which is preliminary data.</text>
</comment>
<organism evidence="4">
    <name type="scientific">Caldiarchaeum subterraneum</name>
    <dbReference type="NCBI Taxonomy" id="311458"/>
    <lineage>
        <taxon>Archaea</taxon>
        <taxon>Nitrososphaerota</taxon>
        <taxon>Candidatus Caldarchaeales</taxon>
        <taxon>Candidatus Caldarchaeaceae</taxon>
        <taxon>Candidatus Caldarchaeum</taxon>
    </lineage>
</organism>
<protein>
    <recommendedName>
        <fullName evidence="5">V-type ATP synthase subunit C</fullName>
    </recommendedName>
</protein>
<name>A0A7C5LAU0_CALS0</name>
<dbReference type="InterPro" id="IPR044911">
    <property type="entry name" value="V-type_ATPase_csu/dsu_dom_3"/>
</dbReference>
<reference evidence="4" key="1">
    <citation type="journal article" date="2020" name="mSystems">
        <title>Genome- and Community-Level Interaction Insights into Carbon Utilization and Element Cycling Functions of Hydrothermarchaeota in Hydrothermal Sediment.</title>
        <authorList>
            <person name="Zhou Z."/>
            <person name="Liu Y."/>
            <person name="Xu W."/>
            <person name="Pan J."/>
            <person name="Luo Z.H."/>
            <person name="Li M."/>
        </authorList>
    </citation>
    <scope>NUCLEOTIDE SEQUENCE [LARGE SCALE GENOMIC DNA]</scope>
    <source>
        <strain evidence="4">SpSt-1056</strain>
    </source>
</reference>
<dbReference type="GO" id="GO:0046961">
    <property type="term" value="F:proton-transporting ATPase activity, rotational mechanism"/>
    <property type="evidence" value="ECO:0007669"/>
    <property type="project" value="InterPro"/>
</dbReference>
<dbReference type="Gene3D" id="1.20.1690.10">
    <property type="entry name" value="V-type ATP synthase subunit C domain"/>
    <property type="match status" value="2"/>
</dbReference>
<dbReference type="Gene3D" id="1.10.132.50">
    <property type="entry name" value="ATP synthase (C/AC39) subunit, domain 3"/>
    <property type="match status" value="1"/>
</dbReference>
<keyword evidence="3" id="KW-0406">Ion transport</keyword>
<evidence type="ECO:0008006" key="5">
    <source>
        <dbReference type="Google" id="ProtNLM"/>
    </source>
</evidence>
<proteinExistence type="inferred from homology"/>
<dbReference type="PANTHER" id="PTHR38682:SF1">
    <property type="entry name" value="V-TYPE ATP SYNTHASE SUBUNIT C"/>
    <property type="match status" value="1"/>
</dbReference>
<dbReference type="EMBL" id="DRWN01000068">
    <property type="protein sequence ID" value="HHK69098.1"/>
    <property type="molecule type" value="Genomic_DNA"/>
</dbReference>
<dbReference type="InterPro" id="IPR002843">
    <property type="entry name" value="ATPase_V0-cplx_csu/dsu"/>
</dbReference>
<gene>
    <name evidence="4" type="ORF">ENM11_08150</name>
</gene>
<accession>A0A7C5LAU0</accession>
<dbReference type="Pfam" id="PF01992">
    <property type="entry name" value="vATP-synt_AC39"/>
    <property type="match status" value="1"/>
</dbReference>
<evidence type="ECO:0000256" key="1">
    <source>
        <dbReference type="ARBA" id="ARBA00006709"/>
    </source>
</evidence>
<dbReference type="SUPFAM" id="SSF103486">
    <property type="entry name" value="V-type ATP synthase subunit C"/>
    <property type="match status" value="1"/>
</dbReference>
<sequence length="351" mass="39485">MVKLTGDPVYAVAKAYALRSQLLPFPVIEELADSKSLTEFVERLRASPYGPYLGQLQKPYTAIELEKAFWRHLITEHHSLAETSLTPQLLRQYFMRYVYSNVKTILKGKALGKPVDDIMKSIDLYAETLLGVRDQALRALGAKTLTEAVKEFTKTELASAVSTAINLWETKRDYSAVDAVVDKMYLEGLLHAYRETPASQRKEMTPFVSMDVDGYALTTVLRSRVWGLMPVQAKDFLPSQTIMIGREALDILLTAEDLGKALEDLPKPEFLSKISLEGSPSTLAAQIEENVKRNKLRYASKSFYKTPFKQAVLISYVILKEAEVKNLATIAKNIEEGVTDPNVIQRLLLNY</sequence>
<dbReference type="PANTHER" id="PTHR38682">
    <property type="entry name" value="V-TYPE ATP SYNTHASE SUBUNIT C"/>
    <property type="match status" value="1"/>
</dbReference>
<dbReference type="InterPro" id="IPR035067">
    <property type="entry name" value="V-type_ATPase_csu/dsu"/>
</dbReference>
<comment type="similarity">
    <text evidence="1">Belongs to the V-ATPase V0D/AC39 subunit family.</text>
</comment>
<evidence type="ECO:0000256" key="3">
    <source>
        <dbReference type="ARBA" id="ARBA00023065"/>
    </source>
</evidence>
<evidence type="ECO:0000313" key="4">
    <source>
        <dbReference type="EMBL" id="HHK69098.1"/>
    </source>
</evidence>
<evidence type="ECO:0000256" key="2">
    <source>
        <dbReference type="ARBA" id="ARBA00022448"/>
    </source>
</evidence>
<keyword evidence="2" id="KW-0813">Transport</keyword>
<dbReference type="InterPro" id="IPR050873">
    <property type="entry name" value="V-ATPase_V0D/AC39_subunit"/>
</dbReference>